<dbReference type="Gene3D" id="3.90.320.10">
    <property type="match status" value="1"/>
</dbReference>
<dbReference type="Proteomes" id="UP000325797">
    <property type="component" value="Chromosome"/>
</dbReference>
<feature type="domain" description="PD-(D/E)XK endonuclease-like" evidence="1">
    <location>
        <begin position="744"/>
        <end position="981"/>
    </location>
</feature>
<dbReference type="EMBL" id="CP042582">
    <property type="protein sequence ID" value="QEX20277.1"/>
    <property type="molecule type" value="Genomic_DNA"/>
</dbReference>
<dbReference type="KEGG" id="hadh:FRZ61_01940"/>
<gene>
    <name evidence="2" type="ORF">FRZ61_01940</name>
</gene>
<keyword evidence="3" id="KW-1185">Reference proteome</keyword>
<dbReference type="RefSeq" id="WP_151114527.1">
    <property type="nucleotide sequence ID" value="NZ_CP042582.1"/>
</dbReference>
<dbReference type="InterPro" id="IPR038726">
    <property type="entry name" value="PDDEXK_AddAB-type"/>
</dbReference>
<evidence type="ECO:0000313" key="2">
    <source>
        <dbReference type="EMBL" id="QEX20277.1"/>
    </source>
</evidence>
<dbReference type="InterPro" id="IPR011604">
    <property type="entry name" value="PDDEXK-like_dom_sf"/>
</dbReference>
<dbReference type="InterPro" id="IPR027417">
    <property type="entry name" value="P-loop_NTPase"/>
</dbReference>
<evidence type="ECO:0000313" key="3">
    <source>
        <dbReference type="Proteomes" id="UP000325797"/>
    </source>
</evidence>
<evidence type="ECO:0000259" key="1">
    <source>
        <dbReference type="Pfam" id="PF12705"/>
    </source>
</evidence>
<dbReference type="Pfam" id="PF12705">
    <property type="entry name" value="PDDEXK_1"/>
    <property type="match status" value="1"/>
</dbReference>
<sequence>MATTSPTPVAGRVFSIPAGVPFLDALARRLLEETADDALALGRYRILLPTRRACRALQETFLRLREGRPLLLPQLTPLGDIDEEELALAAEAEAPGAGLDLPPAMPPLMRQLMLARLVAHAAEARKEPMSADRAALLAGELARLVDQVATERLSFERLSEIVPGELARHWQLTVEFLEIVTKAWPKIEKQAGAVGAAERRNRLLERQAEAWRRSPPDGPVIAAGSTGSIPATADLIAAVAQLPQGRVLLPGLWLTGSDLFWQKVEADPSHPQHGLGLLLRHLGIKPAEVLAWPAGEPLPAVAARQFFLAHALVPATLSHRWRAGDGDDPEAAATAEAIDDLGERGDLDPGLRRLDCPGQAEEALAIAVMLREAAEQPALRAALVTPDRRLARRVAAELKRWSIEIDDSAGSPLTDSAPGAYLRLAAQLPLDAAAPVALLALLKHPLAAGGLAPGLFRQRVRALERAVLRGPRPAPGFDGLRRAVAAIDDDHAEMRALPGWLEELAAKARPFFDLSARPSVPLADLIEAHIAFAEALAADDRESGAARLWSGDAGEAAATFLTELLAAARDHEAVAGADYPAFLDSLMAARQVRPRYGRHPRLFIWGPLEARLQQVDLMILGGLNEMTWPATPAPDPWMSRPMREAFGLPPAERRIGLSAHDFQQACGAARVVLTRARKIDGTPTVPSRWLTRLDALMKARGLDPQQMQAPGWMEWAEALDSPDGPPRPVVRPRPTPPVAVRPTQLSVTQIETWMRDPYAIYARHILKLVRLEPIDAAPEAAERGTIIHAALDSFIKAHPGPLPENALATLLGHGRDAFGAWLDRPSVWAFWWPRFERIAAWFLEQRREELAEVERSLAELKGKIEIDAHGHPFTLTAKADRIDRLKGGGLGIIDYKTGAIPTPKEVVAGYAPQLPLEAAIAVQEGFGALGDRRIRRLAYWRLSGGDPAGIIGLAGGKEAEPEALAVRALERLRRLIQTFADPATPYLSEPHPEYAPRFSDYAHLARIAEWSVAGEGE</sequence>
<name>A0A5J6MT25_9PROT</name>
<reference evidence="2 3" key="1">
    <citation type="submission" date="2019-08" db="EMBL/GenBank/DDBJ databases">
        <title>Hyperibacter terrae gen. nov., sp. nov. and Hyperibacter viscosus sp. nov., two new members in the family Rhodospirillaceae isolated from the rhizosphere of Hypericum perforatum.</title>
        <authorList>
            <person name="Noviana Z."/>
        </authorList>
    </citation>
    <scope>NUCLEOTIDE SEQUENCE [LARGE SCALE GENOMIC DNA]</scope>
    <source>
        <strain evidence="2 3">R5959</strain>
    </source>
</reference>
<dbReference type="SUPFAM" id="SSF52540">
    <property type="entry name" value="P-loop containing nucleoside triphosphate hydrolases"/>
    <property type="match status" value="1"/>
</dbReference>
<dbReference type="NCBIfam" id="TIGR02786">
    <property type="entry name" value="addB_alphas"/>
    <property type="match status" value="1"/>
</dbReference>
<dbReference type="AlphaFoldDB" id="A0A5J6MT25"/>
<dbReference type="InterPro" id="IPR014153">
    <property type="entry name" value="Ds_break_AddB"/>
</dbReference>
<accession>A0A5J6MT25</accession>
<protein>
    <submittedName>
        <fullName evidence="2">Double-strand break repair protein AddB</fullName>
    </submittedName>
</protein>
<proteinExistence type="predicted"/>
<organism evidence="2 3">
    <name type="scientific">Hypericibacter adhaerens</name>
    <dbReference type="NCBI Taxonomy" id="2602016"/>
    <lineage>
        <taxon>Bacteria</taxon>
        <taxon>Pseudomonadati</taxon>
        <taxon>Pseudomonadota</taxon>
        <taxon>Alphaproteobacteria</taxon>
        <taxon>Rhodospirillales</taxon>
        <taxon>Dongiaceae</taxon>
        <taxon>Hypericibacter</taxon>
    </lineage>
</organism>
<dbReference type="OrthoDB" id="9780606at2"/>